<gene>
    <name evidence="5" type="ORF">NHX12_030531</name>
</gene>
<accession>A0A9Q0EAC1</accession>
<reference evidence="5" key="1">
    <citation type="submission" date="2022-07" db="EMBL/GenBank/DDBJ databases">
        <title>Chromosome-level genome of Muraenolepis orangiensis.</title>
        <authorList>
            <person name="Kim J."/>
        </authorList>
    </citation>
    <scope>NUCLEOTIDE SEQUENCE</scope>
    <source>
        <strain evidence="5">KU_S4_2022</strain>
        <tissue evidence="5">Muscle</tissue>
    </source>
</reference>
<dbReference type="GO" id="GO:0016020">
    <property type="term" value="C:membrane"/>
    <property type="evidence" value="ECO:0007669"/>
    <property type="project" value="InterPro"/>
</dbReference>
<feature type="region of interest" description="Disordered" evidence="2">
    <location>
        <begin position="50"/>
        <end position="195"/>
    </location>
</feature>
<keyword evidence="3" id="KW-0812">Transmembrane</keyword>
<feature type="region of interest" description="Disordered" evidence="2">
    <location>
        <begin position="437"/>
        <end position="467"/>
    </location>
</feature>
<feature type="compositionally biased region" description="Low complexity" evidence="2">
    <location>
        <begin position="171"/>
        <end position="180"/>
    </location>
</feature>
<organism evidence="5 6">
    <name type="scientific">Muraenolepis orangiensis</name>
    <name type="common">Patagonian moray cod</name>
    <dbReference type="NCBI Taxonomy" id="630683"/>
    <lineage>
        <taxon>Eukaryota</taxon>
        <taxon>Metazoa</taxon>
        <taxon>Chordata</taxon>
        <taxon>Craniata</taxon>
        <taxon>Vertebrata</taxon>
        <taxon>Euteleostomi</taxon>
        <taxon>Actinopterygii</taxon>
        <taxon>Neopterygii</taxon>
        <taxon>Teleostei</taxon>
        <taxon>Neoteleostei</taxon>
        <taxon>Acanthomorphata</taxon>
        <taxon>Zeiogadaria</taxon>
        <taxon>Gadariae</taxon>
        <taxon>Gadiformes</taxon>
        <taxon>Muraenolepidoidei</taxon>
        <taxon>Muraenolepididae</taxon>
        <taxon>Muraenolepis</taxon>
    </lineage>
</organism>
<comment type="caution">
    <text evidence="5">The sequence shown here is derived from an EMBL/GenBank/DDBJ whole genome shotgun (WGS) entry which is preliminary data.</text>
</comment>
<dbReference type="InterPro" id="IPR006757">
    <property type="entry name" value="OGF_rcpt"/>
</dbReference>
<dbReference type="AlphaFoldDB" id="A0A9Q0EAC1"/>
<dbReference type="PANTHER" id="PTHR14015">
    <property type="entry name" value="OPIOID GROWTH FACTOR RECEPTOR OGFR ZETA-TYPE OPIOID RECEPTOR"/>
    <property type="match status" value="1"/>
</dbReference>
<evidence type="ECO:0000313" key="5">
    <source>
        <dbReference type="EMBL" id="KAJ3602783.1"/>
    </source>
</evidence>
<evidence type="ECO:0000256" key="2">
    <source>
        <dbReference type="SAM" id="MobiDB-lite"/>
    </source>
</evidence>
<keyword evidence="3" id="KW-0472">Membrane</keyword>
<evidence type="ECO:0000256" key="3">
    <source>
        <dbReference type="SAM" id="Phobius"/>
    </source>
</evidence>
<feature type="compositionally biased region" description="Acidic residues" evidence="2">
    <location>
        <begin position="125"/>
        <end position="151"/>
    </location>
</feature>
<comment type="similarity">
    <text evidence="1">Belongs to the opioid growth factor receptor family.</text>
</comment>
<dbReference type="OrthoDB" id="9030204at2759"/>
<keyword evidence="6" id="KW-1185">Reference proteome</keyword>
<feature type="domain" description="Opioid growth factor receptor (OGFr) conserved" evidence="4">
    <location>
        <begin position="230"/>
        <end position="432"/>
    </location>
</feature>
<proteinExistence type="inferred from homology"/>
<evidence type="ECO:0000259" key="4">
    <source>
        <dbReference type="Pfam" id="PF04664"/>
    </source>
</evidence>
<feature type="compositionally biased region" description="Acidic residues" evidence="2">
    <location>
        <begin position="55"/>
        <end position="84"/>
    </location>
</feature>
<dbReference type="InterPro" id="IPR039574">
    <property type="entry name" value="OGFr"/>
</dbReference>
<dbReference type="PANTHER" id="PTHR14015:SF1">
    <property type="entry name" value="OPIOID GROWTH FACTOR RECEPTOR"/>
    <property type="match status" value="1"/>
</dbReference>
<name>A0A9Q0EAC1_9TELE</name>
<evidence type="ECO:0000256" key="1">
    <source>
        <dbReference type="ARBA" id="ARBA00010365"/>
    </source>
</evidence>
<dbReference type="Proteomes" id="UP001148018">
    <property type="component" value="Unassembled WGS sequence"/>
</dbReference>
<keyword evidence="3" id="KW-1133">Transmembrane helix</keyword>
<protein>
    <recommendedName>
        <fullName evidence="4">Opioid growth factor receptor (OGFr) conserved domain-containing protein</fullName>
    </recommendedName>
</protein>
<sequence>MQPPGRWSRYPMDLLTSCYRLLCRHPVIFTLGLSGVVSYLCLRMLPPAGGGPQNPEEEPPQNPEEEPPQNPEEEPPQNPEEEPLNLDPPQPAGPGDQAATARTQDHFEVERELPISPEGSIAPGEPEEPAEEDEDDDVDDEGGDDVDEEELIGPHYTVEPADPLYCEYDSSWETSSGSSRRPARDATRPPPSDYKFNRFQSAAKDMFNYRHDYPSLQLSDRSRFQGNKGDSDMPNVEFYLGRKPSVPDGVFIHQFHRDWWGDYAKLEQVHTFIQWLFPLQETGMNYEAYELTKREIKAFCDDDTAKDNLQQSYRLMLDFYGIELSNPETGEVRRADNWKERFQQLNRHTHNNLRLTRILKCLGTLGFRHYQAPLVHFFLEETLVHRNLPRVKDSVLNYFLFAVLDKAQRRDLVRFAYLNYEPREEFVWCPEKIQKRFSSQRNATKPRRFNPAESSLEEQPPAKRQKE</sequence>
<dbReference type="GO" id="GO:0140625">
    <property type="term" value="F:opioid growth factor receptor activity"/>
    <property type="evidence" value="ECO:0007669"/>
    <property type="project" value="InterPro"/>
</dbReference>
<evidence type="ECO:0000313" key="6">
    <source>
        <dbReference type="Proteomes" id="UP001148018"/>
    </source>
</evidence>
<feature type="compositionally biased region" description="Basic and acidic residues" evidence="2">
    <location>
        <begin position="103"/>
        <end position="113"/>
    </location>
</feature>
<dbReference type="Pfam" id="PF04664">
    <property type="entry name" value="OGFr_N"/>
    <property type="match status" value="1"/>
</dbReference>
<dbReference type="EMBL" id="JANIIK010000046">
    <property type="protein sequence ID" value="KAJ3602783.1"/>
    <property type="molecule type" value="Genomic_DNA"/>
</dbReference>
<feature type="transmembrane region" description="Helical" evidence="3">
    <location>
        <begin position="21"/>
        <end position="40"/>
    </location>
</feature>